<protein>
    <recommendedName>
        <fullName evidence="3">Essential protein Yae1 N-terminal domain-containing protein</fullName>
    </recommendedName>
</protein>
<dbReference type="eggNOG" id="KOG4595">
    <property type="taxonomic scope" value="Eukaryota"/>
</dbReference>
<feature type="region of interest" description="Disordered" evidence="2">
    <location>
        <begin position="115"/>
        <end position="140"/>
    </location>
</feature>
<evidence type="ECO:0000256" key="2">
    <source>
        <dbReference type="SAM" id="MobiDB-lite"/>
    </source>
</evidence>
<sequence>MKDHPHPHLQPEDMGIEHPDAAEEDFMEHAVNLESRYQNPQTAEPGIQRTGTLRVQAPSQSADSRFYNEGYAAGHAHGKLHGLFEGRQLGLEKAWEIWEEVGFYEGFAAVAERKLATSGGSGRKDAKGRVGRTPSRREKFRADPRTQLHIKTLRELISQFPTTNPTPAGGEPVPEDEGPDLAALMSQIRARYRLLCTSVGARPRLVAVSKDGTDGALPSAGVVEGIEGPMKGVDTRQLKF</sequence>
<dbReference type="PANTHER" id="PTHR28532">
    <property type="entry name" value="GEO13458P1"/>
    <property type="match status" value="1"/>
</dbReference>
<evidence type="ECO:0000313" key="5">
    <source>
        <dbReference type="Proteomes" id="UP000006757"/>
    </source>
</evidence>
<proteinExistence type="inferred from homology"/>
<reference evidence="4 5" key="1">
    <citation type="journal article" date="2012" name="Eukaryot. Cell">
        <title>Genome sequence of the Trichosporon asahii environmental strain CBS 8904.</title>
        <authorList>
            <person name="Yang R.Y."/>
            <person name="Li H.T."/>
            <person name="Zhu H."/>
            <person name="Zhou G.P."/>
            <person name="Wang M."/>
            <person name="Wang L."/>
        </authorList>
    </citation>
    <scope>NUCLEOTIDE SEQUENCE [LARGE SCALE GENOMIC DNA]</scope>
    <source>
        <strain evidence="4 5">CBS 8904</strain>
    </source>
</reference>
<name>K1VF79_TRIAC</name>
<evidence type="ECO:0000313" key="4">
    <source>
        <dbReference type="EMBL" id="EKD02680.1"/>
    </source>
</evidence>
<dbReference type="InterPro" id="IPR052436">
    <property type="entry name" value="LTO1_adapter"/>
</dbReference>
<evidence type="ECO:0000259" key="3">
    <source>
        <dbReference type="Pfam" id="PF09811"/>
    </source>
</evidence>
<dbReference type="InterPro" id="IPR019191">
    <property type="entry name" value="Essential_protein_Yae1_N"/>
</dbReference>
<dbReference type="Pfam" id="PF09811">
    <property type="entry name" value="Yae1_N"/>
    <property type="match status" value="1"/>
</dbReference>
<gene>
    <name evidence="4" type="ORF">A1Q2_02910</name>
</gene>
<dbReference type="HOGENOM" id="CLU_1157087_0_0_1"/>
<dbReference type="PANTHER" id="PTHR28532:SF1">
    <property type="entry name" value="ORAL CANCER OVEREXPRESSED 1"/>
    <property type="match status" value="1"/>
</dbReference>
<organism evidence="4 5">
    <name type="scientific">Trichosporon asahii var. asahii (strain CBS 8904)</name>
    <name type="common">Yeast</name>
    <dbReference type="NCBI Taxonomy" id="1220162"/>
    <lineage>
        <taxon>Eukaryota</taxon>
        <taxon>Fungi</taxon>
        <taxon>Dikarya</taxon>
        <taxon>Basidiomycota</taxon>
        <taxon>Agaricomycotina</taxon>
        <taxon>Tremellomycetes</taxon>
        <taxon>Trichosporonales</taxon>
        <taxon>Trichosporonaceae</taxon>
        <taxon>Trichosporon</taxon>
    </lineage>
</organism>
<comment type="similarity">
    <text evidence="1">Belongs to the LTO1 family.</text>
</comment>
<dbReference type="OrthoDB" id="48036at2759"/>
<dbReference type="InParanoid" id="K1VF79"/>
<keyword evidence="5" id="KW-1185">Reference proteome</keyword>
<dbReference type="STRING" id="1220162.K1VF79"/>
<dbReference type="Proteomes" id="UP000006757">
    <property type="component" value="Unassembled WGS sequence"/>
</dbReference>
<feature type="domain" description="Essential protein Yae1 N-terminal" evidence="3">
    <location>
        <begin position="70"/>
        <end position="108"/>
    </location>
</feature>
<dbReference type="EMBL" id="AMBO01000277">
    <property type="protein sequence ID" value="EKD02680.1"/>
    <property type="molecule type" value="Genomic_DNA"/>
</dbReference>
<dbReference type="AlphaFoldDB" id="K1VF79"/>
<accession>K1VF79</accession>
<comment type="caution">
    <text evidence="4">The sequence shown here is derived from an EMBL/GenBank/DDBJ whole genome shotgun (WGS) entry which is preliminary data.</text>
</comment>
<evidence type="ECO:0000256" key="1">
    <source>
        <dbReference type="ARBA" id="ARBA00038090"/>
    </source>
</evidence>